<dbReference type="Pfam" id="PF12833">
    <property type="entry name" value="HTH_18"/>
    <property type="match status" value="1"/>
</dbReference>
<dbReference type="InterPro" id="IPR037923">
    <property type="entry name" value="HTH-like"/>
</dbReference>
<evidence type="ECO:0000259" key="4">
    <source>
        <dbReference type="PROSITE" id="PS01124"/>
    </source>
</evidence>
<dbReference type="InterPro" id="IPR020449">
    <property type="entry name" value="Tscrpt_reg_AraC-type_HTH"/>
</dbReference>
<keyword evidence="2 5" id="KW-0238">DNA-binding</keyword>
<dbReference type="PROSITE" id="PS01124">
    <property type="entry name" value="HTH_ARAC_FAMILY_2"/>
    <property type="match status" value="1"/>
</dbReference>
<dbReference type="PANTHER" id="PTHR43280">
    <property type="entry name" value="ARAC-FAMILY TRANSCRIPTIONAL REGULATOR"/>
    <property type="match status" value="1"/>
</dbReference>
<dbReference type="SMART" id="SM00342">
    <property type="entry name" value="HTH_ARAC"/>
    <property type="match status" value="1"/>
</dbReference>
<name>A0A1M6QZZ0_9FIRM</name>
<feature type="domain" description="HTH araC/xylS-type" evidence="4">
    <location>
        <begin position="184"/>
        <end position="282"/>
    </location>
</feature>
<dbReference type="STRING" id="1121322.SAMN02745136_02103"/>
<keyword evidence="1" id="KW-0805">Transcription regulation</keyword>
<evidence type="ECO:0000313" key="6">
    <source>
        <dbReference type="Proteomes" id="UP000184386"/>
    </source>
</evidence>
<dbReference type="InterPro" id="IPR003313">
    <property type="entry name" value="AraC-bd"/>
</dbReference>
<dbReference type="Gene3D" id="2.60.120.280">
    <property type="entry name" value="Regulatory protein AraC"/>
    <property type="match status" value="1"/>
</dbReference>
<evidence type="ECO:0000256" key="3">
    <source>
        <dbReference type="ARBA" id="ARBA00023163"/>
    </source>
</evidence>
<organism evidence="5 6">
    <name type="scientific">Anaerocolumna jejuensis DSM 15929</name>
    <dbReference type="NCBI Taxonomy" id="1121322"/>
    <lineage>
        <taxon>Bacteria</taxon>
        <taxon>Bacillati</taxon>
        <taxon>Bacillota</taxon>
        <taxon>Clostridia</taxon>
        <taxon>Lachnospirales</taxon>
        <taxon>Lachnospiraceae</taxon>
        <taxon>Anaerocolumna</taxon>
    </lineage>
</organism>
<dbReference type="Proteomes" id="UP000184386">
    <property type="component" value="Unassembled WGS sequence"/>
</dbReference>
<keyword evidence="3" id="KW-0804">Transcription</keyword>
<dbReference type="Gene3D" id="1.10.10.60">
    <property type="entry name" value="Homeodomain-like"/>
    <property type="match status" value="2"/>
</dbReference>
<reference evidence="5 6" key="1">
    <citation type="submission" date="2016-11" db="EMBL/GenBank/DDBJ databases">
        <authorList>
            <person name="Jaros S."/>
            <person name="Januszkiewicz K."/>
            <person name="Wedrychowicz H."/>
        </authorList>
    </citation>
    <scope>NUCLEOTIDE SEQUENCE [LARGE SCALE GENOMIC DNA]</scope>
    <source>
        <strain evidence="5 6">DSM 15929</strain>
    </source>
</reference>
<accession>A0A1M6QZZ0</accession>
<protein>
    <submittedName>
        <fullName evidence="5">AraC-type DNA-binding protein</fullName>
    </submittedName>
</protein>
<dbReference type="SUPFAM" id="SSF46689">
    <property type="entry name" value="Homeodomain-like"/>
    <property type="match status" value="2"/>
</dbReference>
<dbReference type="PRINTS" id="PR00032">
    <property type="entry name" value="HTHARAC"/>
</dbReference>
<gene>
    <name evidence="5" type="ORF">SAMN02745136_02103</name>
</gene>
<evidence type="ECO:0000256" key="1">
    <source>
        <dbReference type="ARBA" id="ARBA00023015"/>
    </source>
</evidence>
<keyword evidence="6" id="KW-1185">Reference proteome</keyword>
<dbReference type="Pfam" id="PF02311">
    <property type="entry name" value="AraC_binding"/>
    <property type="match status" value="1"/>
</dbReference>
<dbReference type="GO" id="GO:0003700">
    <property type="term" value="F:DNA-binding transcription factor activity"/>
    <property type="evidence" value="ECO:0007669"/>
    <property type="project" value="InterPro"/>
</dbReference>
<evidence type="ECO:0000313" key="5">
    <source>
        <dbReference type="EMBL" id="SHK25805.1"/>
    </source>
</evidence>
<dbReference type="InterPro" id="IPR018060">
    <property type="entry name" value="HTH_AraC"/>
</dbReference>
<proteinExistence type="predicted"/>
<evidence type="ECO:0000256" key="2">
    <source>
        <dbReference type="ARBA" id="ARBA00023125"/>
    </source>
</evidence>
<dbReference type="AlphaFoldDB" id="A0A1M6QZZ0"/>
<dbReference type="SUPFAM" id="SSF51215">
    <property type="entry name" value="Regulatory protein AraC"/>
    <property type="match status" value="1"/>
</dbReference>
<dbReference type="InterPro" id="IPR009057">
    <property type="entry name" value="Homeodomain-like_sf"/>
</dbReference>
<dbReference type="EMBL" id="FRAC01000010">
    <property type="protein sequence ID" value="SHK25805.1"/>
    <property type="molecule type" value="Genomic_DNA"/>
</dbReference>
<dbReference type="PANTHER" id="PTHR43280:SF30">
    <property type="entry name" value="MMSAB OPERON REGULATORY PROTEIN"/>
    <property type="match status" value="1"/>
</dbReference>
<dbReference type="GO" id="GO:0043565">
    <property type="term" value="F:sequence-specific DNA binding"/>
    <property type="evidence" value="ECO:0007669"/>
    <property type="project" value="InterPro"/>
</dbReference>
<sequence>MDMNFETGFFGFIHINTIAENTLCIQDLGLEKRQNEKYYYNNKNRDYEGYLFQYTLDGYGIYRTSDRDYKLTKDKAFLLSFPDEGSYFLPDAEASGNHWTFLFIHFKGPAVKPFFNRIRELAGPVMNLDAQNPSILLLNELFHTLKSGKQLEPYEDSEWLFRFLAALLRSIEFPQDKNPPSLVDAAACWIQSRYALPQSLEDMSRELGVSLSHLSRQFHKQKGVTLIQYLTRIRLEHAMSLLIDTDIPIHKISEKCGFGSRNYFSKVYKKVLHMTPEEYRRQHSVTEKSQGT</sequence>